<dbReference type="EMBL" id="CP045809">
    <property type="protein sequence ID" value="QHN37715.1"/>
    <property type="molecule type" value="Genomic_DNA"/>
</dbReference>
<keyword evidence="10 16" id="KW-0503">Monooxygenase</keyword>
<comment type="cofactor">
    <cofactor evidence="1">
        <name>FAD</name>
        <dbReference type="ChEBI" id="CHEBI:57692"/>
    </cofactor>
</comment>
<comment type="pathway">
    <text evidence="2">Siderophore biosynthesis; mycobactin biosynthesis.</text>
</comment>
<dbReference type="Pfam" id="PF13434">
    <property type="entry name" value="Lys_Orn_oxgnase"/>
    <property type="match status" value="1"/>
</dbReference>
<dbReference type="PANTHER" id="PTHR42802">
    <property type="entry name" value="MONOOXYGENASE"/>
    <property type="match status" value="1"/>
</dbReference>
<dbReference type="SUPFAM" id="SSF51905">
    <property type="entry name" value="FAD/NAD(P)-binding domain"/>
    <property type="match status" value="2"/>
</dbReference>
<accession>A0ABX6IRM8</accession>
<evidence type="ECO:0000256" key="4">
    <source>
        <dbReference type="ARBA" id="ARBA00013076"/>
    </source>
</evidence>
<comment type="similarity">
    <text evidence="3">Belongs to the lysine N(6)-hydroxylase/L-ornithine N(5)-oxygenase family.</text>
</comment>
<comment type="catalytic activity">
    <reaction evidence="15">
        <text>L-lysine + NADPH + O2 = N(6)-hydroxy-L-lysine + NADP(+) + H2O</text>
        <dbReference type="Rhea" id="RHEA:23228"/>
        <dbReference type="ChEBI" id="CHEBI:15377"/>
        <dbReference type="ChEBI" id="CHEBI:15379"/>
        <dbReference type="ChEBI" id="CHEBI:32551"/>
        <dbReference type="ChEBI" id="CHEBI:57783"/>
        <dbReference type="ChEBI" id="CHEBI:57820"/>
        <dbReference type="ChEBI" id="CHEBI:58349"/>
        <dbReference type="EC" id="1.14.13.59"/>
    </reaction>
</comment>
<evidence type="ECO:0000256" key="11">
    <source>
        <dbReference type="ARBA" id="ARBA00029939"/>
    </source>
</evidence>
<evidence type="ECO:0000256" key="14">
    <source>
        <dbReference type="ARBA" id="ARBA00032738"/>
    </source>
</evidence>
<evidence type="ECO:0000256" key="13">
    <source>
        <dbReference type="ARBA" id="ARBA00032493"/>
    </source>
</evidence>
<evidence type="ECO:0000256" key="6">
    <source>
        <dbReference type="ARBA" id="ARBA00022630"/>
    </source>
</evidence>
<dbReference type="Gene3D" id="3.50.50.60">
    <property type="entry name" value="FAD/NAD(P)-binding domain"/>
    <property type="match status" value="1"/>
</dbReference>
<evidence type="ECO:0000256" key="8">
    <source>
        <dbReference type="ARBA" id="ARBA00022857"/>
    </source>
</evidence>
<dbReference type="PANTHER" id="PTHR42802:SF1">
    <property type="entry name" value="L-ORNITHINE N(5)-MONOOXYGENASE"/>
    <property type="match status" value="1"/>
</dbReference>
<name>A0ABX6IRM8_9ACTN</name>
<dbReference type="Proteomes" id="UP001059836">
    <property type="component" value="Chromosome"/>
</dbReference>
<evidence type="ECO:0000256" key="9">
    <source>
        <dbReference type="ARBA" id="ARBA00023002"/>
    </source>
</evidence>
<dbReference type="EC" id="1.14.13.59" evidence="4"/>
<keyword evidence="17" id="KW-1185">Reference proteome</keyword>
<evidence type="ECO:0000256" key="15">
    <source>
        <dbReference type="ARBA" id="ARBA00048407"/>
    </source>
</evidence>
<keyword evidence="6" id="KW-0285">Flavoprotein</keyword>
<evidence type="ECO:0000256" key="10">
    <source>
        <dbReference type="ARBA" id="ARBA00023033"/>
    </source>
</evidence>
<sequence>MAPNGPSGGGPSGGGEVLDVVGIGFGPANLAVAVVLEELAESGTRLRAAFVESKPAFSWHPGMMLPGANMQIAFPKDLATMRNPRSAYTFFNYLHNKGRMVDFINQQTFFPSRHEFGDYLAWAANSVDADVRYGTRAACISFDGDHVVVSCDSADGPFELRARNVLFAPGLVGRMPDGIATGDRIFHNHDILDRLGGVPSMPNGAFAVLGAGQSAAEVVEYLHSTYPDSRVHLLHTKFGLSPSDDSPFANRVFDPDTVDLWYSAPADVRERLMDYHRSTNYSAVDMDLLEELYRREYHETVTGTRRLIIHRTTEVVGVDGDHDGVTLGIRNLMTGGEDTIRVDALVCATGFSPGDIRDLLGDAASAGVFEAGRPVVGRDYRLATTDTVRAGVYLNGGVENTHGLSSTLLSNIAVRAGEIIDSVVARRAVTDPRFS</sequence>
<evidence type="ECO:0000256" key="12">
    <source>
        <dbReference type="ARBA" id="ARBA00031158"/>
    </source>
</evidence>
<proteinExistence type="inferred from homology"/>
<dbReference type="InterPro" id="IPR025700">
    <property type="entry name" value="Lys/Orn_oxygenase"/>
</dbReference>
<evidence type="ECO:0000256" key="5">
    <source>
        <dbReference type="ARBA" id="ARBA00016406"/>
    </source>
</evidence>
<protein>
    <recommendedName>
        <fullName evidence="5">L-lysine N6-monooxygenase MbtG</fullName>
        <ecNumber evidence="4">1.14.13.59</ecNumber>
    </recommendedName>
    <alternativeName>
        <fullName evidence="14">Lysine 6-N-hydroxylase</fullName>
    </alternativeName>
    <alternativeName>
        <fullName evidence="13">Lysine N6-hydroxylase</fullName>
    </alternativeName>
    <alternativeName>
        <fullName evidence="11">Lysine-N-oxygenase</fullName>
    </alternativeName>
    <alternativeName>
        <fullName evidence="12">Mycobactin synthase protein G</fullName>
    </alternativeName>
</protein>
<evidence type="ECO:0000256" key="1">
    <source>
        <dbReference type="ARBA" id="ARBA00001974"/>
    </source>
</evidence>
<reference evidence="16" key="1">
    <citation type="journal article" date="2021" name="Nat. Microbiol.">
        <title>Cocultivation of an ultrasmall environmental parasitic bacterium with lytic ability against bacteria associated with wastewater foams.</title>
        <authorList>
            <person name="Batinovic S."/>
            <person name="Rose J.J.A."/>
            <person name="Ratcliffe J."/>
            <person name="Seviour R.J."/>
            <person name="Petrovski S."/>
        </authorList>
    </citation>
    <scope>NUCLEOTIDE SEQUENCE</scope>
    <source>
        <strain evidence="16">CON9</strain>
    </source>
</reference>
<evidence type="ECO:0000256" key="7">
    <source>
        <dbReference type="ARBA" id="ARBA00022827"/>
    </source>
</evidence>
<gene>
    <name evidence="16" type="ORF">GII31_19840</name>
</gene>
<evidence type="ECO:0000313" key="16">
    <source>
        <dbReference type="EMBL" id="QHN37715.1"/>
    </source>
</evidence>
<organism evidence="16 17">
    <name type="scientific">Gordonia pseudamarae</name>
    <dbReference type="NCBI Taxonomy" id="2831662"/>
    <lineage>
        <taxon>Bacteria</taxon>
        <taxon>Bacillati</taxon>
        <taxon>Actinomycetota</taxon>
        <taxon>Actinomycetes</taxon>
        <taxon>Mycobacteriales</taxon>
        <taxon>Gordoniaceae</taxon>
        <taxon>Gordonia</taxon>
    </lineage>
</organism>
<dbReference type="GO" id="GO:0004497">
    <property type="term" value="F:monooxygenase activity"/>
    <property type="evidence" value="ECO:0007669"/>
    <property type="project" value="UniProtKB-KW"/>
</dbReference>
<evidence type="ECO:0000256" key="2">
    <source>
        <dbReference type="ARBA" id="ARBA00005102"/>
    </source>
</evidence>
<dbReference type="InterPro" id="IPR036188">
    <property type="entry name" value="FAD/NAD-bd_sf"/>
</dbReference>
<evidence type="ECO:0000256" key="3">
    <source>
        <dbReference type="ARBA" id="ARBA00007588"/>
    </source>
</evidence>
<keyword evidence="9" id="KW-0560">Oxidoreductase</keyword>
<keyword evidence="7" id="KW-0274">FAD</keyword>
<keyword evidence="8" id="KW-0521">NADP</keyword>
<evidence type="ECO:0000313" key="17">
    <source>
        <dbReference type="Proteomes" id="UP001059836"/>
    </source>
</evidence>